<dbReference type="Proteomes" id="UP000600918">
    <property type="component" value="Unassembled WGS sequence"/>
</dbReference>
<dbReference type="EMBL" id="JACSDY010000014">
    <property type="protein sequence ID" value="KAF7409392.1"/>
    <property type="molecule type" value="Genomic_DNA"/>
</dbReference>
<feature type="transmembrane region" description="Helical" evidence="1">
    <location>
        <begin position="6"/>
        <end position="24"/>
    </location>
</feature>
<evidence type="ECO:0000313" key="3">
    <source>
        <dbReference type="Proteomes" id="UP000600918"/>
    </source>
</evidence>
<comment type="caution">
    <text evidence="2">The sequence shown here is derived from an EMBL/GenBank/DDBJ whole genome shotgun (WGS) entry which is preliminary data.</text>
</comment>
<organism evidence="2 3">
    <name type="scientific">Vespula pensylvanica</name>
    <name type="common">Western yellow jacket</name>
    <name type="synonym">Wasp</name>
    <dbReference type="NCBI Taxonomy" id="30213"/>
    <lineage>
        <taxon>Eukaryota</taxon>
        <taxon>Metazoa</taxon>
        <taxon>Ecdysozoa</taxon>
        <taxon>Arthropoda</taxon>
        <taxon>Hexapoda</taxon>
        <taxon>Insecta</taxon>
        <taxon>Pterygota</taxon>
        <taxon>Neoptera</taxon>
        <taxon>Endopterygota</taxon>
        <taxon>Hymenoptera</taxon>
        <taxon>Apocrita</taxon>
        <taxon>Aculeata</taxon>
        <taxon>Vespoidea</taxon>
        <taxon>Vespidae</taxon>
        <taxon>Vespinae</taxon>
        <taxon>Vespula</taxon>
    </lineage>
</organism>
<name>A0A834KNX6_VESPE</name>
<gene>
    <name evidence="2" type="ORF">H0235_014244</name>
</gene>
<evidence type="ECO:0000256" key="1">
    <source>
        <dbReference type="SAM" id="Phobius"/>
    </source>
</evidence>
<keyword evidence="1" id="KW-0472">Membrane</keyword>
<sequence>MKPDLSNIIIIVFNHVALVEYVLFRTFRTDNFNLEDEEHSSYPSTTNTELIMTMVVEQSRYTIRELADTLNNA</sequence>
<evidence type="ECO:0000313" key="2">
    <source>
        <dbReference type="EMBL" id="KAF7409392.1"/>
    </source>
</evidence>
<dbReference type="AlphaFoldDB" id="A0A834KNX6"/>
<accession>A0A834KNX6</accession>
<keyword evidence="3" id="KW-1185">Reference proteome</keyword>
<keyword evidence="1" id="KW-1133">Transmembrane helix</keyword>
<proteinExistence type="predicted"/>
<keyword evidence="1" id="KW-0812">Transmembrane</keyword>
<protein>
    <submittedName>
        <fullName evidence="2">Uncharacterized protein</fullName>
    </submittedName>
</protein>
<reference evidence="2" key="1">
    <citation type="journal article" date="2020" name="G3 (Bethesda)">
        <title>High-Quality Assemblies for Three Invasive Social Wasps from the &lt;i&gt;Vespula&lt;/i&gt; Genus.</title>
        <authorList>
            <person name="Harrop T.W.R."/>
            <person name="Guhlin J."/>
            <person name="McLaughlin G.M."/>
            <person name="Permina E."/>
            <person name="Stockwell P."/>
            <person name="Gilligan J."/>
            <person name="Le Lec M.F."/>
            <person name="Gruber M.A.M."/>
            <person name="Quinn O."/>
            <person name="Lovegrove M."/>
            <person name="Duncan E.J."/>
            <person name="Remnant E.J."/>
            <person name="Van Eeckhoven J."/>
            <person name="Graham B."/>
            <person name="Knapp R.A."/>
            <person name="Langford K.W."/>
            <person name="Kronenberg Z."/>
            <person name="Press M.O."/>
            <person name="Eacker S.M."/>
            <person name="Wilson-Rankin E.E."/>
            <person name="Purcell J."/>
            <person name="Lester P.J."/>
            <person name="Dearden P.K."/>
        </authorList>
    </citation>
    <scope>NUCLEOTIDE SEQUENCE</scope>
    <source>
        <strain evidence="2">Volc-1</strain>
    </source>
</reference>